<gene>
    <name evidence="2" type="ORF">KSP40_PGU000044</name>
</gene>
<evidence type="ECO:0000313" key="3">
    <source>
        <dbReference type="Proteomes" id="UP001412067"/>
    </source>
</evidence>
<keyword evidence="3" id="KW-1185">Reference proteome</keyword>
<sequence>MWKKKERRSISEEERGDEEEEKVLLVQVGDRRGKRLFLIAGEGRDRIWRSLKVWEMVTKE</sequence>
<feature type="region of interest" description="Disordered" evidence="1">
    <location>
        <begin position="1"/>
        <end position="20"/>
    </location>
</feature>
<evidence type="ECO:0000313" key="2">
    <source>
        <dbReference type="EMBL" id="KAK8949775.1"/>
    </source>
</evidence>
<reference evidence="2 3" key="1">
    <citation type="journal article" date="2022" name="Nat. Plants">
        <title>Genomes of leafy and leafless Platanthera orchids illuminate the evolution of mycoheterotrophy.</title>
        <authorList>
            <person name="Li M.H."/>
            <person name="Liu K.W."/>
            <person name="Li Z."/>
            <person name="Lu H.C."/>
            <person name="Ye Q.L."/>
            <person name="Zhang D."/>
            <person name="Wang J.Y."/>
            <person name="Li Y.F."/>
            <person name="Zhong Z.M."/>
            <person name="Liu X."/>
            <person name="Yu X."/>
            <person name="Liu D.K."/>
            <person name="Tu X.D."/>
            <person name="Liu B."/>
            <person name="Hao Y."/>
            <person name="Liao X.Y."/>
            <person name="Jiang Y.T."/>
            <person name="Sun W.H."/>
            <person name="Chen J."/>
            <person name="Chen Y.Q."/>
            <person name="Ai Y."/>
            <person name="Zhai J.W."/>
            <person name="Wu S.S."/>
            <person name="Zhou Z."/>
            <person name="Hsiao Y.Y."/>
            <person name="Wu W.L."/>
            <person name="Chen Y.Y."/>
            <person name="Lin Y.F."/>
            <person name="Hsu J.L."/>
            <person name="Li C.Y."/>
            <person name="Wang Z.W."/>
            <person name="Zhao X."/>
            <person name="Zhong W.Y."/>
            <person name="Ma X.K."/>
            <person name="Ma L."/>
            <person name="Huang J."/>
            <person name="Chen G.Z."/>
            <person name="Huang M.Z."/>
            <person name="Huang L."/>
            <person name="Peng D.H."/>
            <person name="Luo Y.B."/>
            <person name="Zou S.Q."/>
            <person name="Chen S.P."/>
            <person name="Lan S."/>
            <person name="Tsai W.C."/>
            <person name="Van de Peer Y."/>
            <person name="Liu Z.J."/>
        </authorList>
    </citation>
    <scope>NUCLEOTIDE SEQUENCE [LARGE SCALE GENOMIC DNA]</scope>
    <source>
        <strain evidence="2">Lor288</strain>
    </source>
</reference>
<comment type="caution">
    <text evidence="2">The sequence shown here is derived from an EMBL/GenBank/DDBJ whole genome shotgun (WGS) entry which is preliminary data.</text>
</comment>
<accession>A0ABR2LST2</accession>
<name>A0ABR2LST2_9ASPA</name>
<dbReference type="Proteomes" id="UP001412067">
    <property type="component" value="Unassembled WGS sequence"/>
</dbReference>
<dbReference type="EMBL" id="JBBWWR010000015">
    <property type="protein sequence ID" value="KAK8949775.1"/>
    <property type="molecule type" value="Genomic_DNA"/>
</dbReference>
<organism evidence="2 3">
    <name type="scientific">Platanthera guangdongensis</name>
    <dbReference type="NCBI Taxonomy" id="2320717"/>
    <lineage>
        <taxon>Eukaryota</taxon>
        <taxon>Viridiplantae</taxon>
        <taxon>Streptophyta</taxon>
        <taxon>Embryophyta</taxon>
        <taxon>Tracheophyta</taxon>
        <taxon>Spermatophyta</taxon>
        <taxon>Magnoliopsida</taxon>
        <taxon>Liliopsida</taxon>
        <taxon>Asparagales</taxon>
        <taxon>Orchidaceae</taxon>
        <taxon>Orchidoideae</taxon>
        <taxon>Orchideae</taxon>
        <taxon>Orchidinae</taxon>
        <taxon>Platanthera</taxon>
    </lineage>
</organism>
<protein>
    <submittedName>
        <fullName evidence="2">Uncharacterized protein</fullName>
    </submittedName>
</protein>
<evidence type="ECO:0000256" key="1">
    <source>
        <dbReference type="SAM" id="MobiDB-lite"/>
    </source>
</evidence>
<proteinExistence type="predicted"/>